<accession>W9AQW8</accession>
<dbReference type="EMBL" id="CCBB010000001">
    <property type="protein sequence ID" value="CDO07893.1"/>
    <property type="molecule type" value="Genomic_DNA"/>
</dbReference>
<evidence type="ECO:0000313" key="1">
    <source>
        <dbReference type="EMBL" id="CDO07893.1"/>
    </source>
</evidence>
<gene>
    <name evidence="1" type="ORF">BN977_02709</name>
</gene>
<protein>
    <submittedName>
        <fullName evidence="1">Polyketide cyclase/dehydrase and lipid transport</fullName>
    </submittedName>
</protein>
<reference evidence="1" key="2">
    <citation type="submission" date="2014-03" db="EMBL/GenBank/DDBJ databases">
        <authorList>
            <person name="Urmite Genomes"/>
        </authorList>
    </citation>
    <scope>NUCLEOTIDE SEQUENCE</scope>
    <source>
        <strain evidence="1">DSM 44829</strain>
    </source>
</reference>
<evidence type="ECO:0000313" key="2">
    <source>
        <dbReference type="Proteomes" id="UP000028870"/>
    </source>
</evidence>
<dbReference type="CDD" id="cd07812">
    <property type="entry name" value="SRPBCC"/>
    <property type="match status" value="1"/>
</dbReference>
<dbReference type="Gene3D" id="3.30.530.20">
    <property type="match status" value="1"/>
</dbReference>
<comment type="caution">
    <text evidence="1">The sequence shown here is derived from an EMBL/GenBank/DDBJ whole genome shotgun (WGS) entry which is preliminary data.</text>
</comment>
<organism evidence="1 2">
    <name type="scientific">Mycolicibacterium cosmeticum</name>
    <dbReference type="NCBI Taxonomy" id="258533"/>
    <lineage>
        <taxon>Bacteria</taxon>
        <taxon>Bacillati</taxon>
        <taxon>Actinomycetota</taxon>
        <taxon>Actinomycetes</taxon>
        <taxon>Mycobacteriales</taxon>
        <taxon>Mycobacteriaceae</taxon>
        <taxon>Mycolicibacterium</taxon>
    </lineage>
</organism>
<dbReference type="STRING" id="258533.BN977_02709"/>
<dbReference type="Proteomes" id="UP000028870">
    <property type="component" value="Unassembled WGS sequence"/>
</dbReference>
<sequence length="172" mass="18258">MIPATRRFSIIAMVTTGPATAGAEVGIAASPEAVYALITDLPTLATLAEETHTMEWVSGDAPIAGAVFKGHNRNGAKKWTTTCTVTTAEPGRTFAFDVKSTGLPIAHWRYDITTTADGGCTVTERTWDRRPGWFKPLAKLATGVSDRDAANAEHIKATLARLKSRAESGITG</sequence>
<dbReference type="InterPro" id="IPR023393">
    <property type="entry name" value="START-like_dom_sf"/>
</dbReference>
<dbReference type="AlphaFoldDB" id="W9AQW8"/>
<proteinExistence type="predicted"/>
<name>W9AQW8_MYCCO</name>
<dbReference type="InterPro" id="IPR019587">
    <property type="entry name" value="Polyketide_cyclase/dehydratase"/>
</dbReference>
<dbReference type="eggNOG" id="COG3832">
    <property type="taxonomic scope" value="Bacteria"/>
</dbReference>
<reference evidence="1" key="1">
    <citation type="submission" date="2014-03" db="EMBL/GenBank/DDBJ databases">
        <title>Draft Genome Sequence of Mycobacterium cosmeticum DSM 44829.</title>
        <authorList>
            <person name="Croce O."/>
            <person name="Robert C."/>
            <person name="Raoult D."/>
            <person name="Drancourt M."/>
        </authorList>
    </citation>
    <scope>NUCLEOTIDE SEQUENCE [LARGE SCALE GENOMIC DNA]</scope>
    <source>
        <strain evidence="1">DSM 44829</strain>
    </source>
</reference>
<dbReference type="Pfam" id="PF10604">
    <property type="entry name" value="Polyketide_cyc2"/>
    <property type="match status" value="1"/>
</dbReference>
<dbReference type="SUPFAM" id="SSF55961">
    <property type="entry name" value="Bet v1-like"/>
    <property type="match status" value="1"/>
</dbReference>
<keyword evidence="2" id="KW-1185">Reference proteome</keyword>